<feature type="transmembrane region" description="Helical" evidence="12">
    <location>
        <begin position="60"/>
        <end position="79"/>
    </location>
</feature>
<evidence type="ECO:0000256" key="12">
    <source>
        <dbReference type="SAM" id="Phobius"/>
    </source>
</evidence>
<dbReference type="PANTHER" id="PTHR11690">
    <property type="entry name" value="AMILORIDE-SENSITIVE SODIUM CHANNEL-RELATED"/>
    <property type="match status" value="1"/>
</dbReference>
<dbReference type="Gene3D" id="1.10.287.770">
    <property type="entry name" value="YojJ-like"/>
    <property type="match status" value="1"/>
</dbReference>
<protein>
    <submittedName>
        <fullName evidence="13">Uncharacterized protein</fullName>
    </submittedName>
</protein>
<evidence type="ECO:0000256" key="5">
    <source>
        <dbReference type="ARBA" id="ARBA00022989"/>
    </source>
</evidence>
<dbReference type="PRINTS" id="PR01078">
    <property type="entry name" value="AMINACHANNEL"/>
</dbReference>
<comment type="subcellular location">
    <subcellularLocation>
        <location evidence="1">Membrane</location>
        <topology evidence="1">Multi-pass membrane protein</topology>
    </subcellularLocation>
</comment>
<keyword evidence="5 12" id="KW-1133">Transmembrane helix</keyword>
<dbReference type="GeneID" id="110252216"/>
<dbReference type="Gene3D" id="2.60.470.10">
    <property type="entry name" value="Acid-sensing ion channels like domains"/>
    <property type="match status" value="1"/>
</dbReference>
<dbReference type="GO" id="GO:0015280">
    <property type="term" value="F:ligand-gated sodium channel activity"/>
    <property type="evidence" value="ECO:0007669"/>
    <property type="project" value="TreeGrafter"/>
</dbReference>
<keyword evidence="10 11" id="KW-0407">Ion channel</keyword>
<keyword evidence="8 12" id="KW-0472">Membrane</keyword>
<evidence type="ECO:0000256" key="3">
    <source>
        <dbReference type="ARBA" id="ARBA00022461"/>
    </source>
</evidence>
<dbReference type="RefSeq" id="XP_028518969.1">
    <property type="nucleotide sequence ID" value="XM_028663168.1"/>
</dbReference>
<keyword evidence="9 11" id="KW-0739">Sodium transport</keyword>
<dbReference type="OrthoDB" id="6502088at2759"/>
<organism evidence="13 14">
    <name type="scientific">Exaiptasia diaphana</name>
    <name type="common">Tropical sea anemone</name>
    <name type="synonym">Aiptasia pulchella</name>
    <dbReference type="NCBI Taxonomy" id="2652724"/>
    <lineage>
        <taxon>Eukaryota</taxon>
        <taxon>Metazoa</taxon>
        <taxon>Cnidaria</taxon>
        <taxon>Anthozoa</taxon>
        <taxon>Hexacorallia</taxon>
        <taxon>Actiniaria</taxon>
        <taxon>Aiptasiidae</taxon>
        <taxon>Exaiptasia</taxon>
    </lineage>
</organism>
<dbReference type="PANTHER" id="PTHR11690:SF222">
    <property type="entry name" value="AMILORIDE-SENSITIVE SODIUM CHANNEL SUBUNIT GAMMA"/>
    <property type="match status" value="1"/>
</dbReference>
<dbReference type="OMA" id="ELNPAMC"/>
<evidence type="ECO:0000256" key="7">
    <source>
        <dbReference type="ARBA" id="ARBA00023065"/>
    </source>
</evidence>
<proteinExistence type="inferred from homology"/>
<dbReference type="EnsemblMetazoa" id="XM_028663168.1">
    <property type="protein sequence ID" value="XP_028518969.1"/>
    <property type="gene ID" value="LOC110252216"/>
</dbReference>
<accession>A0A913YUT9</accession>
<dbReference type="AlphaFoldDB" id="A0A913YUT9"/>
<dbReference type="InterPro" id="IPR020903">
    <property type="entry name" value="ENaC_CS"/>
</dbReference>
<dbReference type="KEGG" id="epa:110252216"/>
<sequence>MDRESAHCCKCNQTVSPETSQENNTSTKKNANQLIKDFSSYTTVHGLHFIMDSGALLRRILWGILMCFSVCFLTVQVYLNLDKLLSRQVTITKSVEVSKSLPFPAVTICNQNMMRKSQIMGTIAQDYLDQLDPVKYKKYGQKSEVPSFDVEKKVKKTGHQLDKMMQECSFPGIDCSYAKHFTMATALSFLHGLCYTFNPNSSTANGKDVTEGQWQGLRLYLNAEPSEYYGPYSYDATGFKVAIHEPGTYHHIDNVGYDVPPGFSTSIRIRREKFIFQPSPYPSNCGSKKLFNFESYSQPSCWVECVSKIVAEQCGCRNLGMVPTGKADQRLLEPLYVDMSINLIAGVSATRFCNSTEASNCVISSTRNINAKCDCPPKCESIQYNVKTSIAYYPSEHGWEAMIDMHNKTGFNATGFNASDPEQLENLQADIRKSYAAVTIFYESTSTDVTEEKPSYNFSDFGTDIGGNVGLFLGCSLLTLCEFIDLIIMVFINKKQKNPVNDGNKD</sequence>
<dbReference type="Proteomes" id="UP000887567">
    <property type="component" value="Unplaced"/>
</dbReference>
<evidence type="ECO:0000256" key="1">
    <source>
        <dbReference type="ARBA" id="ARBA00004141"/>
    </source>
</evidence>
<dbReference type="InterPro" id="IPR001873">
    <property type="entry name" value="ENaC"/>
</dbReference>
<keyword evidence="4 11" id="KW-0812">Transmembrane</keyword>
<keyword evidence="6" id="KW-0915">Sodium</keyword>
<dbReference type="GO" id="GO:0005886">
    <property type="term" value="C:plasma membrane"/>
    <property type="evidence" value="ECO:0007669"/>
    <property type="project" value="TreeGrafter"/>
</dbReference>
<dbReference type="PROSITE" id="PS01206">
    <property type="entry name" value="ASC"/>
    <property type="match status" value="1"/>
</dbReference>
<evidence type="ECO:0000256" key="4">
    <source>
        <dbReference type="ARBA" id="ARBA00022692"/>
    </source>
</evidence>
<name>A0A913YUT9_EXADI</name>
<keyword evidence="14" id="KW-1185">Reference proteome</keyword>
<keyword evidence="3 11" id="KW-0894">Sodium channel</keyword>
<evidence type="ECO:0000256" key="2">
    <source>
        <dbReference type="ARBA" id="ARBA00022448"/>
    </source>
</evidence>
<evidence type="ECO:0000256" key="9">
    <source>
        <dbReference type="ARBA" id="ARBA00023201"/>
    </source>
</evidence>
<reference evidence="13" key="1">
    <citation type="submission" date="2022-11" db="UniProtKB">
        <authorList>
            <consortium name="EnsemblMetazoa"/>
        </authorList>
    </citation>
    <scope>IDENTIFICATION</scope>
</reference>
<evidence type="ECO:0000256" key="6">
    <source>
        <dbReference type="ARBA" id="ARBA00023053"/>
    </source>
</evidence>
<evidence type="ECO:0000256" key="11">
    <source>
        <dbReference type="RuleBase" id="RU000679"/>
    </source>
</evidence>
<evidence type="ECO:0000313" key="13">
    <source>
        <dbReference type="EnsemblMetazoa" id="XP_028518969.1"/>
    </source>
</evidence>
<keyword evidence="2 11" id="KW-0813">Transport</keyword>
<evidence type="ECO:0000313" key="14">
    <source>
        <dbReference type="Proteomes" id="UP000887567"/>
    </source>
</evidence>
<evidence type="ECO:0000256" key="10">
    <source>
        <dbReference type="ARBA" id="ARBA00023303"/>
    </source>
</evidence>
<dbReference type="Pfam" id="PF00858">
    <property type="entry name" value="ASC"/>
    <property type="match status" value="1"/>
</dbReference>
<comment type="similarity">
    <text evidence="11">Belongs to the amiloride-sensitive sodium channel (TC 1.A.6) family.</text>
</comment>
<evidence type="ECO:0000256" key="8">
    <source>
        <dbReference type="ARBA" id="ARBA00023136"/>
    </source>
</evidence>
<keyword evidence="7 11" id="KW-0406">Ion transport</keyword>
<feature type="transmembrane region" description="Helical" evidence="12">
    <location>
        <begin position="469"/>
        <end position="492"/>
    </location>
</feature>